<sequence length="114" mass="12942">MSNVVKLHNTTAVDLKTSKEILISNIRDEANELRGMAKQFLDDTLTIPTDAFKELCDNMEPFEKGIDLILEEAEKAEALPDTEVVVEFLENVQKEIREYRGTLFTFYELTKGGA</sequence>
<reference evidence="1 2" key="1">
    <citation type="submission" date="2020-08" db="EMBL/GenBank/DDBJ databases">
        <title>A Genomic Blueprint of the Chicken Gut Microbiome.</title>
        <authorList>
            <person name="Gilroy R."/>
            <person name="Ravi A."/>
            <person name="Getino M."/>
            <person name="Pursley I."/>
            <person name="Horton D.L."/>
            <person name="Alikhan N.-F."/>
            <person name="Baker D."/>
            <person name="Gharbi K."/>
            <person name="Hall N."/>
            <person name="Watson M."/>
            <person name="Adriaenssens E.M."/>
            <person name="Foster-Nyarko E."/>
            <person name="Jarju S."/>
            <person name="Secka A."/>
            <person name="Antonio M."/>
            <person name="Oren A."/>
            <person name="Chaudhuri R."/>
            <person name="La Ragione R.M."/>
            <person name="Hildebrand F."/>
            <person name="Pallen M.J."/>
        </authorList>
    </citation>
    <scope>NUCLEOTIDE SEQUENCE [LARGE SCALE GENOMIC DNA]</scope>
    <source>
        <strain evidence="1 2">Sa2YVA2</strain>
    </source>
</reference>
<accession>A0ABR8UBB3</accession>
<dbReference type="EMBL" id="JACSQN010000010">
    <property type="protein sequence ID" value="MBD7985327.1"/>
    <property type="molecule type" value="Genomic_DNA"/>
</dbReference>
<name>A0ABR8UBB3_9BACL</name>
<evidence type="ECO:0000313" key="2">
    <source>
        <dbReference type="Proteomes" id="UP000626786"/>
    </source>
</evidence>
<proteinExistence type="predicted"/>
<comment type="caution">
    <text evidence="1">The sequence shown here is derived from an EMBL/GenBank/DDBJ whole genome shotgun (WGS) entry which is preliminary data.</text>
</comment>
<dbReference type="RefSeq" id="WP_191695149.1">
    <property type="nucleotide sequence ID" value="NZ_JACSQN010000010.1"/>
</dbReference>
<protein>
    <submittedName>
        <fullName evidence="1">Uncharacterized protein</fullName>
    </submittedName>
</protein>
<gene>
    <name evidence="1" type="ORF">H9649_12075</name>
</gene>
<organism evidence="1 2">
    <name type="scientific">Sporosarcina quadrami</name>
    <dbReference type="NCBI Taxonomy" id="2762234"/>
    <lineage>
        <taxon>Bacteria</taxon>
        <taxon>Bacillati</taxon>
        <taxon>Bacillota</taxon>
        <taxon>Bacilli</taxon>
        <taxon>Bacillales</taxon>
        <taxon>Caryophanaceae</taxon>
        <taxon>Sporosarcina</taxon>
    </lineage>
</organism>
<evidence type="ECO:0000313" key="1">
    <source>
        <dbReference type="EMBL" id="MBD7985327.1"/>
    </source>
</evidence>
<keyword evidence="2" id="KW-1185">Reference proteome</keyword>
<dbReference type="Proteomes" id="UP000626786">
    <property type="component" value="Unassembled WGS sequence"/>
</dbReference>